<evidence type="ECO:0000313" key="2">
    <source>
        <dbReference type="EMBL" id="SFQ32457.1"/>
    </source>
</evidence>
<dbReference type="EMBL" id="FOXO01000034">
    <property type="protein sequence ID" value="SFQ32457.1"/>
    <property type="molecule type" value="Genomic_DNA"/>
</dbReference>
<name>A0A1I5YQE3_9FIRM</name>
<dbReference type="Proteomes" id="UP000182624">
    <property type="component" value="Unassembled WGS sequence"/>
</dbReference>
<gene>
    <name evidence="2" type="ORF">SAMN04487928_1341</name>
    <name evidence="3" type="ORF">SAMN04487928_1531</name>
</gene>
<proteinExistence type="predicted"/>
<dbReference type="AlphaFoldDB" id="A0A1I5YQE3"/>
<feature type="non-terminal residue" evidence="3">
    <location>
        <position position="1"/>
    </location>
</feature>
<dbReference type="RefSeq" id="WP_074891237.1">
    <property type="nucleotide sequence ID" value="NZ_FOXO01000034.1"/>
</dbReference>
<reference evidence="3" key="1">
    <citation type="submission" date="2016-10" db="EMBL/GenBank/DDBJ databases">
        <authorList>
            <person name="de Groot N.N."/>
        </authorList>
    </citation>
    <scope>NUCLEOTIDE SEQUENCE [LARGE SCALE GENOMIC DNA]</scope>
    <source>
        <strain evidence="3">P18</strain>
    </source>
</reference>
<reference evidence="4" key="2">
    <citation type="submission" date="2016-10" db="EMBL/GenBank/DDBJ databases">
        <authorList>
            <person name="Varghese N."/>
            <person name="Submissions S."/>
        </authorList>
    </citation>
    <scope>NUCLEOTIDE SEQUENCE [LARGE SCALE GENOMIC DNA]</scope>
    <source>
        <strain evidence="4">P18</strain>
    </source>
</reference>
<sequence>LRMNRSIQAEGSFANVKEDMNFRRYLYKGSENVLAQSTLLAIAFDINKLHHKIMSERTGTHLFELKKVS</sequence>
<protein>
    <submittedName>
        <fullName evidence="3">Transposase DDE domain-containing protein</fullName>
    </submittedName>
</protein>
<organism evidence="3 4">
    <name type="scientific">Butyrivibrio proteoclasticus</name>
    <dbReference type="NCBI Taxonomy" id="43305"/>
    <lineage>
        <taxon>Bacteria</taxon>
        <taxon>Bacillati</taxon>
        <taxon>Bacillota</taxon>
        <taxon>Clostridia</taxon>
        <taxon>Lachnospirales</taxon>
        <taxon>Lachnospiraceae</taxon>
        <taxon>Butyrivibrio</taxon>
    </lineage>
</organism>
<dbReference type="Pfam" id="PF13751">
    <property type="entry name" value="DDE_Tnp_1_6"/>
    <property type="match status" value="1"/>
</dbReference>
<accession>A0A1I5YQE3</accession>
<evidence type="ECO:0000313" key="4">
    <source>
        <dbReference type="Proteomes" id="UP000182624"/>
    </source>
</evidence>
<evidence type="ECO:0000259" key="1">
    <source>
        <dbReference type="Pfam" id="PF13751"/>
    </source>
</evidence>
<evidence type="ECO:0000313" key="3">
    <source>
        <dbReference type="EMBL" id="SFQ46504.1"/>
    </source>
</evidence>
<keyword evidence="4" id="KW-1185">Reference proteome</keyword>
<feature type="domain" description="Transposase DDE" evidence="1">
    <location>
        <begin position="2"/>
        <end position="50"/>
    </location>
</feature>
<dbReference type="EMBL" id="FOXO01000053">
    <property type="protein sequence ID" value="SFQ46504.1"/>
    <property type="molecule type" value="Genomic_DNA"/>
</dbReference>
<dbReference type="InterPro" id="IPR025668">
    <property type="entry name" value="Tnp_DDE_dom"/>
</dbReference>